<dbReference type="eggNOG" id="ENOG5032UMB">
    <property type="taxonomic scope" value="Bacteria"/>
</dbReference>
<organism evidence="2 3">
    <name type="scientific">Geotalea daltonii (strain DSM 22248 / JCM 15807 / FRC-32)</name>
    <name type="common">Geobacter daltonii</name>
    <dbReference type="NCBI Taxonomy" id="316067"/>
    <lineage>
        <taxon>Bacteria</taxon>
        <taxon>Pseudomonadati</taxon>
        <taxon>Thermodesulfobacteriota</taxon>
        <taxon>Desulfuromonadia</taxon>
        <taxon>Geobacterales</taxon>
        <taxon>Geobacteraceae</taxon>
        <taxon>Geotalea</taxon>
    </lineage>
</organism>
<sequence>MRDFNDADRQKKKGRINLPENPDNLSQEALKNLETAVRSAARDGYVPCPSAWKIAADAGVSRLAVGAMIDRLGLRITDCQLGCFKVSKTAHAGTVKEPFTEEVARRVAALGEKGEFTCTAAAALARELKVKPMAVAEAANVQKYKIKQCQLGCF</sequence>
<dbReference type="KEGG" id="geo:Geob_1051"/>
<gene>
    <name evidence="2" type="ordered locus">Geob_1051</name>
</gene>
<name>B9M2N2_GEODF</name>
<dbReference type="Proteomes" id="UP000007721">
    <property type="component" value="Chromosome"/>
</dbReference>
<feature type="region of interest" description="Disordered" evidence="1">
    <location>
        <begin position="1"/>
        <end position="24"/>
    </location>
</feature>
<reference evidence="2 3" key="1">
    <citation type="submission" date="2009-01" db="EMBL/GenBank/DDBJ databases">
        <title>Complete sequence of Geobacter sp. FRC-32.</title>
        <authorList>
            <consortium name="US DOE Joint Genome Institute"/>
            <person name="Lucas S."/>
            <person name="Copeland A."/>
            <person name="Lapidus A."/>
            <person name="Glavina del Rio T."/>
            <person name="Dalin E."/>
            <person name="Tice H."/>
            <person name="Bruce D."/>
            <person name="Goodwin L."/>
            <person name="Pitluck S."/>
            <person name="Saunders E."/>
            <person name="Brettin T."/>
            <person name="Detter J.C."/>
            <person name="Han C."/>
            <person name="Larimer F."/>
            <person name="Land M."/>
            <person name="Hauser L."/>
            <person name="Kyrpides N."/>
            <person name="Ovchinnikova G."/>
            <person name="Kostka J."/>
            <person name="Richardson P."/>
        </authorList>
    </citation>
    <scope>NUCLEOTIDE SEQUENCE [LARGE SCALE GENOMIC DNA]</scope>
    <source>
        <strain evidence="3">DSM 22248 / JCM 15807 / FRC-32</strain>
    </source>
</reference>
<evidence type="ECO:0000313" key="2">
    <source>
        <dbReference type="EMBL" id="ACM19411.1"/>
    </source>
</evidence>
<dbReference type="AlphaFoldDB" id="B9M2N2"/>
<dbReference type="STRING" id="316067.Geob_1051"/>
<dbReference type="EMBL" id="CP001390">
    <property type="protein sequence ID" value="ACM19411.1"/>
    <property type="molecule type" value="Genomic_DNA"/>
</dbReference>
<evidence type="ECO:0000313" key="3">
    <source>
        <dbReference type="Proteomes" id="UP000007721"/>
    </source>
</evidence>
<proteinExistence type="predicted"/>
<keyword evidence="3" id="KW-1185">Reference proteome</keyword>
<accession>B9M2N2</accession>
<dbReference type="HOGENOM" id="CLU_143367_0_0_7"/>
<protein>
    <submittedName>
        <fullName evidence="2">Uncharacterized protein</fullName>
    </submittedName>
</protein>
<evidence type="ECO:0000256" key="1">
    <source>
        <dbReference type="SAM" id="MobiDB-lite"/>
    </source>
</evidence>
<dbReference type="RefSeq" id="WP_012646140.1">
    <property type="nucleotide sequence ID" value="NC_011979.1"/>
</dbReference>
<dbReference type="OrthoDB" id="5420904at2"/>